<comment type="caution">
    <text evidence="1">The sequence shown here is derived from an EMBL/GenBank/DDBJ whole genome shotgun (WGS) entry which is preliminary data.</text>
</comment>
<sequence length="286" mass="33027">MEQNDFISTGAELPCISPDNVFATVAHENTRDDFSVLSWKHFNQMLKHENLEGESSDILEVQEISPSHLGPSLNCRNEVFDQKSNFLKFEILLSEFFQEASTNLPMQVTCEQGSKNRDMTLQQQDSDQLQLLYERTVPTAIDAKLRSRYRNAFRFLRKFFLKFYKSRNKSIIRKRYVNCLPTEISESVEATLKQLLAADIVTKDLVDYTKGILGLRDPIRMKSRAGIKQQVLIFQDTARNFSTLKFKQAMNSACLQTLCRCLAENSDDPRAQDLEGYINNFKPKRL</sequence>
<dbReference type="AlphaFoldDB" id="A0AAD1Y3C4"/>
<dbReference type="EMBL" id="CAMPGE010026961">
    <property type="protein sequence ID" value="CAI2384626.1"/>
    <property type="molecule type" value="Genomic_DNA"/>
</dbReference>
<reference evidence="1" key="1">
    <citation type="submission" date="2023-07" db="EMBL/GenBank/DDBJ databases">
        <authorList>
            <consortium name="AG Swart"/>
            <person name="Singh M."/>
            <person name="Singh A."/>
            <person name="Seah K."/>
            <person name="Emmerich C."/>
        </authorList>
    </citation>
    <scope>NUCLEOTIDE SEQUENCE</scope>
    <source>
        <strain evidence="1">DP1</strain>
    </source>
</reference>
<gene>
    <name evidence="1" type="ORF">ECRASSUSDP1_LOCUS26160</name>
</gene>
<keyword evidence="2" id="KW-1185">Reference proteome</keyword>
<accession>A0AAD1Y3C4</accession>
<organism evidence="1 2">
    <name type="scientific">Euplotes crassus</name>
    <dbReference type="NCBI Taxonomy" id="5936"/>
    <lineage>
        <taxon>Eukaryota</taxon>
        <taxon>Sar</taxon>
        <taxon>Alveolata</taxon>
        <taxon>Ciliophora</taxon>
        <taxon>Intramacronucleata</taxon>
        <taxon>Spirotrichea</taxon>
        <taxon>Hypotrichia</taxon>
        <taxon>Euplotida</taxon>
        <taxon>Euplotidae</taxon>
        <taxon>Moneuplotes</taxon>
    </lineage>
</organism>
<name>A0AAD1Y3C4_EUPCR</name>
<proteinExistence type="predicted"/>
<protein>
    <submittedName>
        <fullName evidence="1">Uncharacterized protein</fullName>
    </submittedName>
</protein>
<dbReference type="Proteomes" id="UP001295684">
    <property type="component" value="Unassembled WGS sequence"/>
</dbReference>
<evidence type="ECO:0000313" key="2">
    <source>
        <dbReference type="Proteomes" id="UP001295684"/>
    </source>
</evidence>
<evidence type="ECO:0000313" key="1">
    <source>
        <dbReference type="EMBL" id="CAI2384626.1"/>
    </source>
</evidence>